<dbReference type="Proteomes" id="UP000176938">
    <property type="component" value="Unassembled WGS sequence"/>
</dbReference>
<dbReference type="EMBL" id="METP01000033">
    <property type="protein sequence ID" value="OGC05900.1"/>
    <property type="molecule type" value="Genomic_DNA"/>
</dbReference>
<proteinExistence type="inferred from homology"/>
<organism evidence="2 3">
    <name type="scientific">candidate division WOR-1 bacterium RIFCSPLOWO2_02_FULL_46_20</name>
    <dbReference type="NCBI Taxonomy" id="1802567"/>
    <lineage>
        <taxon>Bacteria</taxon>
        <taxon>Bacillati</taxon>
        <taxon>Saganbacteria</taxon>
    </lineage>
</organism>
<protein>
    <submittedName>
        <fullName evidence="2">Trehalose-6-phosphate synthase</fullName>
    </submittedName>
</protein>
<dbReference type="SUPFAM" id="SSF53756">
    <property type="entry name" value="UDP-Glycosyltransferase/glycogen phosphorylase"/>
    <property type="match status" value="1"/>
</dbReference>
<dbReference type="PANTHER" id="PTHR10788:SF106">
    <property type="entry name" value="BCDNA.GH08860"/>
    <property type="match status" value="1"/>
</dbReference>
<evidence type="ECO:0000313" key="3">
    <source>
        <dbReference type="Proteomes" id="UP000176938"/>
    </source>
</evidence>
<evidence type="ECO:0000313" key="2">
    <source>
        <dbReference type="EMBL" id="OGC05900.1"/>
    </source>
</evidence>
<dbReference type="GO" id="GO:0005992">
    <property type="term" value="P:trehalose biosynthetic process"/>
    <property type="evidence" value="ECO:0007669"/>
    <property type="project" value="InterPro"/>
</dbReference>
<dbReference type="Gene3D" id="3.40.50.2000">
    <property type="entry name" value="Glycogen Phosphorylase B"/>
    <property type="match status" value="2"/>
</dbReference>
<dbReference type="CDD" id="cd03788">
    <property type="entry name" value="GT20_TPS"/>
    <property type="match status" value="1"/>
</dbReference>
<dbReference type="AlphaFoldDB" id="A0A1F4RCK9"/>
<accession>A0A1F4RCK9</accession>
<dbReference type="InterPro" id="IPR001830">
    <property type="entry name" value="Glyco_trans_20"/>
</dbReference>
<reference evidence="2 3" key="1">
    <citation type="journal article" date="2016" name="Nat. Commun.">
        <title>Thousands of microbial genomes shed light on interconnected biogeochemical processes in an aquifer system.</title>
        <authorList>
            <person name="Anantharaman K."/>
            <person name="Brown C.T."/>
            <person name="Hug L.A."/>
            <person name="Sharon I."/>
            <person name="Castelle C.J."/>
            <person name="Probst A.J."/>
            <person name="Thomas B.C."/>
            <person name="Singh A."/>
            <person name="Wilkins M.J."/>
            <person name="Karaoz U."/>
            <person name="Brodie E.L."/>
            <person name="Williams K.H."/>
            <person name="Hubbard S.S."/>
            <person name="Banfield J.F."/>
        </authorList>
    </citation>
    <scope>NUCLEOTIDE SEQUENCE [LARGE SCALE GENOMIC DNA]</scope>
</reference>
<comment type="caution">
    <text evidence="2">The sequence shown here is derived from an EMBL/GenBank/DDBJ whole genome shotgun (WGS) entry which is preliminary data.</text>
</comment>
<dbReference type="Pfam" id="PF00982">
    <property type="entry name" value="Glyco_transf_20"/>
    <property type="match status" value="1"/>
</dbReference>
<dbReference type="PANTHER" id="PTHR10788">
    <property type="entry name" value="TREHALOSE-6-PHOSPHATE SYNTHASE"/>
    <property type="match status" value="1"/>
</dbReference>
<comment type="similarity">
    <text evidence="1">Belongs to the glycosyltransferase 20 family.</text>
</comment>
<name>A0A1F4RCK9_UNCSA</name>
<gene>
    <name evidence="2" type="ORF">A3H38_06675</name>
</gene>
<sequence length="469" mass="53794">MVSNREPFMHVLDERTGAAKYVRPASGVVTALNPIMRACGGTWIAQGSGNADRQFVNSKDKLGVPPEDNRYILKRIWLTPEEEGGFYYGFANEGLWPLSHITFTRPIFREADWQMYKQVNQKFADSVIEELPAKNAFVFIQDYHFTLLGKMIKDKRPDVTIALFWHIPWPNPEVFSVCPYQKEILDGMLGCDLVGFHVQYHCNNFLETANRLLECRVDNEKNSVVRSGKETLVRPFPISIEGVSRYSVTANEAREIDRIREKYDLAGKIVAVGVDRIDYTKGIVERILAVDRFLGKYPEYLNKFVFLQLAAPSRTKIKRYHDLSDEIERLIEKKNSKYTNGAWRPIIYLKEYFTPEEIKPYYRLGDICVVSSLHDGMNLVAKEYVAAKNDLAGVLLLSKFTGAARELTEALQINPYAIEEFADSLKTACVMPPEEQKRRMESMRKVVADNNVYKWAASIITNLTELQKT</sequence>
<evidence type="ECO:0000256" key="1">
    <source>
        <dbReference type="ARBA" id="ARBA00008799"/>
    </source>
</evidence>
<dbReference type="GO" id="GO:0003825">
    <property type="term" value="F:alpha,alpha-trehalose-phosphate synthase (UDP-forming) activity"/>
    <property type="evidence" value="ECO:0007669"/>
    <property type="project" value="TreeGrafter"/>
</dbReference>